<dbReference type="GO" id="GO:0004519">
    <property type="term" value="F:endonuclease activity"/>
    <property type="evidence" value="ECO:0007669"/>
    <property type="project" value="UniProtKB-KW"/>
</dbReference>
<evidence type="ECO:0000313" key="5">
    <source>
        <dbReference type="Proteomes" id="UP000001549"/>
    </source>
</evidence>
<comment type="similarity">
    <text evidence="1">Belongs to the Rv1128c/1148c/1588c/1702c/1945/3466 family.</text>
</comment>
<dbReference type="EMBL" id="CP002801">
    <property type="protein sequence ID" value="AEH11309.1"/>
    <property type="molecule type" value="Genomic_DNA"/>
</dbReference>
<evidence type="ECO:0000259" key="3">
    <source>
        <dbReference type="SMART" id="SM00507"/>
    </source>
</evidence>
<dbReference type="InterPro" id="IPR002711">
    <property type="entry name" value="HNH"/>
</dbReference>
<protein>
    <submittedName>
        <fullName evidence="4">HNH endonuclease</fullName>
    </submittedName>
</protein>
<keyword evidence="4" id="KW-0378">Hydrolase</keyword>
<feature type="domain" description="HNH nuclease" evidence="3">
    <location>
        <begin position="283"/>
        <end position="335"/>
    </location>
</feature>
<feature type="region of interest" description="Disordered" evidence="2">
    <location>
        <begin position="355"/>
        <end position="438"/>
    </location>
</feature>
<dbReference type="GO" id="GO:0008270">
    <property type="term" value="F:zinc ion binding"/>
    <property type="evidence" value="ECO:0007669"/>
    <property type="project" value="InterPro"/>
</dbReference>
<reference evidence="4 5" key="1">
    <citation type="submission" date="2011-05" db="EMBL/GenBank/DDBJ databases">
        <title>Complete sequence of chromosome of Frankia symbiont of Datisca glomerata.</title>
        <authorList>
            <consortium name="US DOE Joint Genome Institute"/>
            <person name="Lucas S."/>
            <person name="Han J."/>
            <person name="Lapidus A."/>
            <person name="Cheng J.-F."/>
            <person name="Goodwin L."/>
            <person name="Pitluck S."/>
            <person name="Peters L."/>
            <person name="Mikhailova N."/>
            <person name="Chertkov O."/>
            <person name="Teshima H."/>
            <person name="Han C."/>
            <person name="Tapia R."/>
            <person name="Land M."/>
            <person name="Hauser L."/>
            <person name="Kyrpides N."/>
            <person name="Ivanova N."/>
            <person name="Pagani I."/>
            <person name="Berry A."/>
            <person name="Pawlowski K."/>
            <person name="Persson T."/>
            <person name="Vanden Heuvel B."/>
            <person name="Benson D."/>
            <person name="Woyke T."/>
        </authorList>
    </citation>
    <scope>NUCLEOTIDE SEQUENCE [LARGE SCALE GENOMIC DNA]</scope>
    <source>
        <strain evidence="5">4085684</strain>
    </source>
</reference>
<evidence type="ECO:0000256" key="2">
    <source>
        <dbReference type="SAM" id="MobiDB-lite"/>
    </source>
</evidence>
<dbReference type="Proteomes" id="UP000001549">
    <property type="component" value="Chromosome"/>
</dbReference>
<evidence type="ECO:0000256" key="1">
    <source>
        <dbReference type="ARBA" id="ARBA00023450"/>
    </source>
</evidence>
<dbReference type="Pfam" id="PF01844">
    <property type="entry name" value="HNH"/>
    <property type="match status" value="1"/>
</dbReference>
<feature type="compositionally biased region" description="Basic and acidic residues" evidence="2">
    <location>
        <begin position="416"/>
        <end position="426"/>
    </location>
</feature>
<dbReference type="AlphaFoldDB" id="F8AVJ6"/>
<dbReference type="Gene3D" id="1.10.30.50">
    <property type="match status" value="1"/>
</dbReference>
<proteinExistence type="inferred from homology"/>
<dbReference type="KEGG" id="fsy:FsymDg_4035"/>
<keyword evidence="4" id="KW-0540">Nuclease</keyword>
<dbReference type="CDD" id="cd00085">
    <property type="entry name" value="HNHc"/>
    <property type="match status" value="1"/>
</dbReference>
<dbReference type="HOGENOM" id="CLU_021786_4_2_11"/>
<keyword evidence="5" id="KW-1185">Reference proteome</keyword>
<dbReference type="STRING" id="656024.FsymDg_4035"/>
<organism evidence="4 5">
    <name type="scientific">Candidatus Protofrankia datiscae</name>
    <dbReference type="NCBI Taxonomy" id="2716812"/>
    <lineage>
        <taxon>Bacteria</taxon>
        <taxon>Bacillati</taxon>
        <taxon>Actinomycetota</taxon>
        <taxon>Actinomycetes</taxon>
        <taxon>Frankiales</taxon>
        <taxon>Frankiaceae</taxon>
        <taxon>Protofrankia</taxon>
    </lineage>
</organism>
<accession>F8AVJ6</accession>
<dbReference type="InterPro" id="IPR003615">
    <property type="entry name" value="HNH_nuc"/>
</dbReference>
<gene>
    <name evidence="4" type="ordered locus">FsymDg_4035</name>
</gene>
<evidence type="ECO:0000313" key="4">
    <source>
        <dbReference type="EMBL" id="AEH11309.1"/>
    </source>
</evidence>
<dbReference type="SMART" id="SM00507">
    <property type="entry name" value="HNHc"/>
    <property type="match status" value="1"/>
</dbReference>
<dbReference type="Pfam" id="PF02720">
    <property type="entry name" value="DUF222"/>
    <property type="match status" value="1"/>
</dbReference>
<sequence length="438" mass="46596">MAVVRRRIAGLEAVMLRAQARFAGLRPTPPGERNPAGPGFAAEEIAAELALSPAAAAAGLELAVTVVDRLPATLAALETGDIDLRRVRAAAEATAALTPEQAGAVERKVLARGGRASPSLFRQALRRTVLAVDPDGARRRHAHARKDRQVWIRPAEDGMAELGALLPAVDAQAVYQRLDALARQATDSPDETRSMDARRADALVDLLLGRDRGAEVSVEVGVLVSAATLAGVSDVPGELAGYGAIPAATARELAAETTWRRILTDPAAGNRPVEVSRRFPAPGLARLLRTRERSCRFPGCRKPAQFCDLDHIRPHAVGGPTSEDNLLALCRRHHRAKHDGGWTLHRADGDTAIWTSPTGRTYPSIPEPWDEPIRPEVGEQPGAGEEEGLRHAPRRTAATVSAPVSDLCAGNRSRVGSHEPTTDETGRSGPSDLGPPPF</sequence>
<name>F8AVJ6_9ACTN</name>
<dbReference type="InterPro" id="IPR003870">
    <property type="entry name" value="DUF222"/>
</dbReference>
<keyword evidence="4" id="KW-0255">Endonuclease</keyword>
<dbReference type="eggNOG" id="COG1403">
    <property type="taxonomic scope" value="Bacteria"/>
</dbReference>
<dbReference type="GO" id="GO:0003676">
    <property type="term" value="F:nucleic acid binding"/>
    <property type="evidence" value="ECO:0007669"/>
    <property type="project" value="InterPro"/>
</dbReference>